<accession>A0A1C4DGM6</accession>
<dbReference type="EMBL" id="FMBI01000028">
    <property type="protein sequence ID" value="SCC30418.1"/>
    <property type="molecule type" value="Genomic_DNA"/>
</dbReference>
<dbReference type="CDD" id="cd21173">
    <property type="entry name" value="NucC-like"/>
    <property type="match status" value="1"/>
</dbReference>
<gene>
    <name evidence="2" type="ORF">BTT61001_02402</name>
</gene>
<protein>
    <recommendedName>
        <fullName evidence="1">DUF6602 domain-containing protein</fullName>
    </recommendedName>
</protein>
<dbReference type="InterPro" id="IPR046537">
    <property type="entry name" value="DUF6602"/>
</dbReference>
<name>A0A1C4DGM6_BACTU</name>
<evidence type="ECO:0000313" key="3">
    <source>
        <dbReference type="Proteomes" id="UP000195991"/>
    </source>
</evidence>
<evidence type="ECO:0000313" key="2">
    <source>
        <dbReference type="EMBL" id="SCC30418.1"/>
    </source>
</evidence>
<reference evidence="2 3" key="1">
    <citation type="submission" date="2016-08" db="EMBL/GenBank/DDBJ databases">
        <authorList>
            <person name="Seilhamer J.J."/>
        </authorList>
    </citation>
    <scope>NUCLEOTIDE SEQUENCE [LARGE SCALE GENOMIC DNA]</scope>
    <source>
        <strain evidence="2 3">IEBC_T61001</strain>
    </source>
</reference>
<dbReference type="Proteomes" id="UP000195991">
    <property type="component" value="Unassembled WGS sequence"/>
</dbReference>
<dbReference type="RefSeq" id="WP_087986095.1">
    <property type="nucleotide sequence ID" value="NZ_FMBI01000028.1"/>
</dbReference>
<dbReference type="AlphaFoldDB" id="A0A1C4DGM6"/>
<organism evidence="2 3">
    <name type="scientific">Bacillus thuringiensis</name>
    <dbReference type="NCBI Taxonomy" id="1428"/>
    <lineage>
        <taxon>Bacteria</taxon>
        <taxon>Bacillati</taxon>
        <taxon>Bacillota</taxon>
        <taxon>Bacilli</taxon>
        <taxon>Bacillales</taxon>
        <taxon>Bacillaceae</taxon>
        <taxon>Bacillus</taxon>
        <taxon>Bacillus cereus group</taxon>
    </lineage>
</organism>
<sequence>MSKYLYGNYIVTLADQFKRIIDDIMADYGFDYGDEFEVVICKALRKILPNKYGICRGHVVSADGRKEGDDIIIFDQERFPTLRNHKKDDYSRKENIPIEAVYAYIEAKHTLDPNTFSTAFKQVSAVKELIIEREQMGSLQFDPYVNVLSRRKIEQSSDYPPYRNPVFCMILSRYVTNKESKKTDNPHEIQEFLLGSLGLVEDRKFEPDLIVAGKSNILCVGYKKTDQEEVQGTLFSPFHLVEEGMKIHYEPVMREDLTFGIALAHLLAAIDWIRLGRMP</sequence>
<proteinExistence type="predicted"/>
<evidence type="ECO:0000259" key="1">
    <source>
        <dbReference type="Pfam" id="PF20247"/>
    </source>
</evidence>
<feature type="domain" description="DUF6602" evidence="1">
    <location>
        <begin position="31"/>
        <end position="129"/>
    </location>
</feature>
<dbReference type="Pfam" id="PF20247">
    <property type="entry name" value="DUF6602"/>
    <property type="match status" value="1"/>
</dbReference>